<dbReference type="Proteomes" id="UP000597444">
    <property type="component" value="Unassembled WGS sequence"/>
</dbReference>
<comment type="caution">
    <text evidence="2">The sequence shown here is derived from an EMBL/GenBank/DDBJ whole genome shotgun (WGS) entry which is preliminary data.</text>
</comment>
<dbReference type="EMBL" id="BNJK01000001">
    <property type="protein sequence ID" value="GHO94320.1"/>
    <property type="molecule type" value="Genomic_DNA"/>
</dbReference>
<keyword evidence="1" id="KW-0472">Membrane</keyword>
<sequence>MTRSWRGPIAISAGNGCPACLPAFRFAAQQTTSTTSSFAPVHYQDTCQFVQVSFFILVVAAVSLALHLIVAVQLVLLAGLLLSLTEQVGLVGLLTRRLQGGERRR</sequence>
<protein>
    <submittedName>
        <fullName evidence="2">Uncharacterized protein</fullName>
    </submittedName>
</protein>
<evidence type="ECO:0000313" key="3">
    <source>
        <dbReference type="Proteomes" id="UP000597444"/>
    </source>
</evidence>
<accession>A0A8J3IP40</accession>
<name>A0A8J3IP40_9CHLR</name>
<keyword evidence="3" id="KW-1185">Reference proteome</keyword>
<keyword evidence="1" id="KW-0812">Transmembrane</keyword>
<dbReference type="RefSeq" id="WP_220205063.1">
    <property type="nucleotide sequence ID" value="NZ_BNJK01000001.1"/>
</dbReference>
<feature type="transmembrane region" description="Helical" evidence="1">
    <location>
        <begin position="75"/>
        <end position="95"/>
    </location>
</feature>
<evidence type="ECO:0000313" key="2">
    <source>
        <dbReference type="EMBL" id="GHO94320.1"/>
    </source>
</evidence>
<keyword evidence="1" id="KW-1133">Transmembrane helix</keyword>
<feature type="transmembrane region" description="Helical" evidence="1">
    <location>
        <begin position="49"/>
        <end position="69"/>
    </location>
</feature>
<evidence type="ECO:0000256" key="1">
    <source>
        <dbReference type="SAM" id="Phobius"/>
    </source>
</evidence>
<reference evidence="2" key="1">
    <citation type="submission" date="2020-10" db="EMBL/GenBank/DDBJ databases">
        <title>Taxonomic study of unclassified bacteria belonging to the class Ktedonobacteria.</title>
        <authorList>
            <person name="Yabe S."/>
            <person name="Wang C.M."/>
            <person name="Zheng Y."/>
            <person name="Sakai Y."/>
            <person name="Cavaletti L."/>
            <person name="Monciardini P."/>
            <person name="Donadio S."/>
        </authorList>
    </citation>
    <scope>NUCLEOTIDE SEQUENCE</scope>
    <source>
        <strain evidence="2">ID150040</strain>
    </source>
</reference>
<proteinExistence type="predicted"/>
<gene>
    <name evidence="2" type="ORF">KSF_043680</name>
</gene>
<organism evidence="2 3">
    <name type="scientific">Reticulibacter mediterranei</name>
    <dbReference type="NCBI Taxonomy" id="2778369"/>
    <lineage>
        <taxon>Bacteria</taxon>
        <taxon>Bacillati</taxon>
        <taxon>Chloroflexota</taxon>
        <taxon>Ktedonobacteria</taxon>
        <taxon>Ktedonobacterales</taxon>
        <taxon>Reticulibacteraceae</taxon>
        <taxon>Reticulibacter</taxon>
    </lineage>
</organism>
<dbReference type="AlphaFoldDB" id="A0A8J3IP40"/>